<dbReference type="Proteomes" id="UP000078046">
    <property type="component" value="Unassembled WGS sequence"/>
</dbReference>
<evidence type="ECO:0000313" key="2">
    <source>
        <dbReference type="Proteomes" id="UP000078046"/>
    </source>
</evidence>
<keyword evidence="2" id="KW-1185">Reference proteome</keyword>
<protein>
    <submittedName>
        <fullName evidence="1">Uncharacterized protein</fullName>
    </submittedName>
</protein>
<gene>
    <name evidence="1" type="ORF">A3Q56_02816</name>
</gene>
<accession>A0A177B6W1</accession>
<reference evidence="1 2" key="1">
    <citation type="submission" date="2016-04" db="EMBL/GenBank/DDBJ databases">
        <title>The genome of Intoshia linei affirms orthonectids as highly simplified spiralians.</title>
        <authorList>
            <person name="Mikhailov K.V."/>
            <person name="Slusarev G.S."/>
            <person name="Nikitin M.A."/>
            <person name="Logacheva M.D."/>
            <person name="Penin A."/>
            <person name="Aleoshin V."/>
            <person name="Panchin Y.V."/>
        </authorList>
    </citation>
    <scope>NUCLEOTIDE SEQUENCE [LARGE SCALE GENOMIC DNA]</scope>
    <source>
        <strain evidence="1">Intl2013</strain>
        <tissue evidence="1">Whole animal</tissue>
    </source>
</reference>
<dbReference type="EMBL" id="LWCA01000282">
    <property type="protein sequence ID" value="OAF69432.1"/>
    <property type="molecule type" value="Genomic_DNA"/>
</dbReference>
<dbReference type="AlphaFoldDB" id="A0A177B6W1"/>
<sequence>MNTLFNIGNKFKYISVTKHNWMYSIFAKTDAKCLSKKCDTNLQKVDYYTHNNMTFYQIESKTVGYRLPQPFKFDRLSGIEIFK</sequence>
<proteinExistence type="predicted"/>
<comment type="caution">
    <text evidence="1">The sequence shown here is derived from an EMBL/GenBank/DDBJ whole genome shotgun (WGS) entry which is preliminary data.</text>
</comment>
<name>A0A177B6W1_9BILA</name>
<evidence type="ECO:0000313" key="1">
    <source>
        <dbReference type="EMBL" id="OAF69432.1"/>
    </source>
</evidence>
<organism evidence="1 2">
    <name type="scientific">Intoshia linei</name>
    <dbReference type="NCBI Taxonomy" id="1819745"/>
    <lineage>
        <taxon>Eukaryota</taxon>
        <taxon>Metazoa</taxon>
        <taxon>Spiralia</taxon>
        <taxon>Lophotrochozoa</taxon>
        <taxon>Mesozoa</taxon>
        <taxon>Orthonectida</taxon>
        <taxon>Rhopaluridae</taxon>
        <taxon>Intoshia</taxon>
    </lineage>
</organism>